<keyword evidence="1" id="KW-0472">Membrane</keyword>
<evidence type="ECO:0000256" key="1">
    <source>
        <dbReference type="SAM" id="Phobius"/>
    </source>
</evidence>
<sequence>MPRQHTPTELKELLKGTKATFIMLFFSCVINMLMLAPVVIYVTGRSSLQRVVGQVECSLFWGDPGGDGCSKMSVL</sequence>
<keyword evidence="1" id="KW-1133">Transmembrane helix</keyword>
<dbReference type="EMBL" id="CP038469">
    <property type="protein sequence ID" value="QBX82567.1"/>
    <property type="molecule type" value="Genomic_DNA"/>
</dbReference>
<name>A0ABX5T7U0_9ENTR</name>
<gene>
    <name evidence="2" type="ORF">E4Z61_20265</name>
</gene>
<proteinExistence type="predicted"/>
<keyword evidence="3" id="KW-1185">Reference proteome</keyword>
<protein>
    <submittedName>
        <fullName evidence="2">Uncharacterized protein</fullName>
    </submittedName>
</protein>
<organism evidence="2 3">
    <name type="scientific">Citrobacter tructae</name>
    <dbReference type="NCBI Taxonomy" id="2562449"/>
    <lineage>
        <taxon>Bacteria</taxon>
        <taxon>Pseudomonadati</taxon>
        <taxon>Pseudomonadota</taxon>
        <taxon>Gammaproteobacteria</taxon>
        <taxon>Enterobacterales</taxon>
        <taxon>Enterobacteriaceae</taxon>
        <taxon>Citrobacter</taxon>
    </lineage>
</organism>
<evidence type="ECO:0000313" key="2">
    <source>
        <dbReference type="EMBL" id="QBX82567.1"/>
    </source>
</evidence>
<dbReference type="Proteomes" id="UP000296284">
    <property type="component" value="Chromosome"/>
</dbReference>
<evidence type="ECO:0000313" key="3">
    <source>
        <dbReference type="Proteomes" id="UP000296284"/>
    </source>
</evidence>
<dbReference type="RefSeq" id="WP_135324278.1">
    <property type="nucleotide sequence ID" value="NZ_CP038469.1"/>
</dbReference>
<accession>A0ABX5T7U0</accession>
<feature type="transmembrane region" description="Helical" evidence="1">
    <location>
        <begin position="20"/>
        <end position="42"/>
    </location>
</feature>
<keyword evidence="1" id="KW-0812">Transmembrane</keyword>
<reference evidence="2 3" key="1">
    <citation type="submission" date="2019-03" db="EMBL/GenBank/DDBJ databases">
        <title>Complete genome sequence of Citrobacter sp. SNU WT2 isolated from diseased rainbow trout.</title>
        <authorList>
            <person name="Oh W.T."/>
            <person name="Park S.C."/>
        </authorList>
    </citation>
    <scope>NUCLEOTIDE SEQUENCE [LARGE SCALE GENOMIC DNA]</scope>
    <source>
        <strain evidence="2 3">SNU WT2</strain>
    </source>
</reference>